<comment type="caution">
    <text evidence="1">The sequence shown here is derived from an EMBL/GenBank/DDBJ whole genome shotgun (WGS) entry which is preliminary data.</text>
</comment>
<proteinExistence type="predicted"/>
<keyword evidence="2" id="KW-1185">Reference proteome</keyword>
<dbReference type="EMBL" id="BRXX01000569">
    <property type="protein sequence ID" value="GMH47072.1"/>
    <property type="molecule type" value="Genomic_DNA"/>
</dbReference>
<sequence>MTPGVGYYGAKVDSYGPPIGQPTVWICFVGSFELTPTTAAACKDGYSPAGSKPPSTALLFTNIGGGEGSGVEQSITPAGLSSVVSMAPFLKANGFSGVTFDMETLSGFASYNDFSQAMKYAVGNCTAAGLLTLLTTAQSGISTGALLTGGDLSVNNGLTQGWPGGTTTFTTFQEDVVPLFDIYSPQCYSNNATEVGSVHDICHPYSGISYAGFSGSRKFWPTVGGKWVQSLYGADPVATLNTGSKQNFGPGIRVTGYIVFNKL</sequence>
<accession>A0A9W7DLX5</accession>
<dbReference type="AlphaFoldDB" id="A0A9W7DLX5"/>
<evidence type="ECO:0000313" key="1">
    <source>
        <dbReference type="EMBL" id="GMH47072.1"/>
    </source>
</evidence>
<reference evidence="2" key="1">
    <citation type="journal article" date="2023" name="Commun. Biol.">
        <title>Genome analysis of Parmales, the sister group of diatoms, reveals the evolutionary specialization of diatoms from phago-mixotrophs to photoautotrophs.</title>
        <authorList>
            <person name="Ban H."/>
            <person name="Sato S."/>
            <person name="Yoshikawa S."/>
            <person name="Yamada K."/>
            <person name="Nakamura Y."/>
            <person name="Ichinomiya M."/>
            <person name="Sato N."/>
            <person name="Blanc-Mathieu R."/>
            <person name="Endo H."/>
            <person name="Kuwata A."/>
            <person name="Ogata H."/>
        </authorList>
    </citation>
    <scope>NUCLEOTIDE SEQUENCE [LARGE SCALE GENOMIC DNA]</scope>
    <source>
        <strain evidence="2">NIES 3699</strain>
    </source>
</reference>
<evidence type="ECO:0000313" key="2">
    <source>
        <dbReference type="Proteomes" id="UP001165160"/>
    </source>
</evidence>
<gene>
    <name evidence="1" type="ORF">TrVE_jg168</name>
</gene>
<name>A0A9W7DLX5_9STRA</name>
<protein>
    <submittedName>
        <fullName evidence="1">Uncharacterized protein</fullName>
    </submittedName>
</protein>
<dbReference type="Proteomes" id="UP001165160">
    <property type="component" value="Unassembled WGS sequence"/>
</dbReference>
<organism evidence="1 2">
    <name type="scientific">Triparma verrucosa</name>
    <dbReference type="NCBI Taxonomy" id="1606542"/>
    <lineage>
        <taxon>Eukaryota</taxon>
        <taxon>Sar</taxon>
        <taxon>Stramenopiles</taxon>
        <taxon>Ochrophyta</taxon>
        <taxon>Bolidophyceae</taxon>
        <taxon>Parmales</taxon>
        <taxon>Triparmaceae</taxon>
        <taxon>Triparma</taxon>
    </lineage>
</organism>